<dbReference type="EMBL" id="SZQA01000065">
    <property type="protein sequence ID" value="TKK78845.1"/>
    <property type="molecule type" value="Genomic_DNA"/>
</dbReference>
<dbReference type="Pfam" id="PF18313">
    <property type="entry name" value="TLP1_add_C"/>
    <property type="match status" value="1"/>
</dbReference>
<gene>
    <name evidence="5" type="ORF">FDA94_36820</name>
</gene>
<dbReference type="PANTHER" id="PTHR18919">
    <property type="entry name" value="ACETYL-COA C-ACYLTRANSFERASE"/>
    <property type="match status" value="1"/>
</dbReference>
<sequence length="491" mass="50969">MNDQRTPVLVGAGQVSERIGDPGYRARSAVDLAAAAAALALAGVDPREIDTIAAVRQFEISTPQAVAPLGRSDNVPRSVARRLGADPARAILDVTGGQSPQRLVTELAASIAAGESEAALVVGAEAISTIAHLMGSPDRPDFSEHVPGDLDDRGHGLDGLVDAELARHGLTSAAAQYALFENARRARLGQTRDEYAHGMGALFAPFTRVAAANPHAAAPTVRTAEELVTVSERNRVIADPYTRYVVAREKVNQGAAVLLTSVAKARRLGVPPGRWVYVHGHADVREQDVLARPDLSRGPASVLAVTDALAQAGATPADVAAADLYSCFPIAVTNITDAVPLTCPLTLTGGLPFFGGPGNAYSLHAVAEAVAFCRAHPGDLALVGANGGLLTKYSAALYATTPAPWTEQSDLQGQVDAWPKVPTAAEADGPATIETYTIRRSRDGRRTGIVLARLDDGRRFVATADPALLTTGEPVGARVRATSSAAGNTVA</sequence>
<evidence type="ECO:0000259" key="4">
    <source>
        <dbReference type="Pfam" id="PF18313"/>
    </source>
</evidence>
<organism evidence="5 6">
    <name type="scientific">Herbidospora galbida</name>
    <dbReference type="NCBI Taxonomy" id="2575442"/>
    <lineage>
        <taxon>Bacteria</taxon>
        <taxon>Bacillati</taxon>
        <taxon>Actinomycetota</taxon>
        <taxon>Actinomycetes</taxon>
        <taxon>Streptosporangiales</taxon>
        <taxon>Streptosporangiaceae</taxon>
        <taxon>Herbidospora</taxon>
    </lineage>
</organism>
<dbReference type="PANTHER" id="PTHR18919:SF139">
    <property type="entry name" value="THIOLASE-LIKE PROTEIN TYPE 1 ADDITIONAL C-TERMINAL DOMAIN-CONTAINING PROTEIN"/>
    <property type="match status" value="1"/>
</dbReference>
<evidence type="ECO:0000256" key="1">
    <source>
        <dbReference type="ARBA" id="ARBA00010982"/>
    </source>
</evidence>
<dbReference type="AlphaFoldDB" id="A0A4U3LS92"/>
<dbReference type="RefSeq" id="WP_137251653.1">
    <property type="nucleotide sequence ID" value="NZ_SZQA01000065.1"/>
</dbReference>
<dbReference type="SUPFAM" id="SSF53901">
    <property type="entry name" value="Thiolase-like"/>
    <property type="match status" value="2"/>
</dbReference>
<reference evidence="5 6" key="1">
    <citation type="submission" date="2019-04" db="EMBL/GenBank/DDBJ databases">
        <title>Herbidospora sp. NEAU-GS14.nov., a novel actinomycete isolated from soil.</title>
        <authorList>
            <person name="Han L."/>
        </authorList>
    </citation>
    <scope>NUCLEOTIDE SEQUENCE [LARGE SCALE GENOMIC DNA]</scope>
    <source>
        <strain evidence="5 6">NEAU-GS14</strain>
    </source>
</reference>
<dbReference type="Gene3D" id="2.40.50.840">
    <property type="match status" value="1"/>
</dbReference>
<comment type="caution">
    <text evidence="5">The sequence shown here is derived from an EMBL/GenBank/DDBJ whole genome shotgun (WGS) entry which is preliminary data.</text>
</comment>
<dbReference type="OrthoDB" id="4470569at2"/>
<evidence type="ECO:0000313" key="5">
    <source>
        <dbReference type="EMBL" id="TKK78845.1"/>
    </source>
</evidence>
<dbReference type="Proteomes" id="UP000308705">
    <property type="component" value="Unassembled WGS sequence"/>
</dbReference>
<dbReference type="InterPro" id="IPR040771">
    <property type="entry name" value="TLP1_add_C"/>
</dbReference>
<evidence type="ECO:0000256" key="3">
    <source>
        <dbReference type="ARBA" id="ARBA00023315"/>
    </source>
</evidence>
<keyword evidence="6" id="KW-1185">Reference proteome</keyword>
<name>A0A4U3LS92_9ACTN</name>
<protein>
    <submittedName>
        <fullName evidence="5">Acetyl-CoA acetyltransferase</fullName>
    </submittedName>
</protein>
<feature type="domain" description="Thiolase-like protein type 1 additional C-terminal" evidence="4">
    <location>
        <begin position="410"/>
        <end position="466"/>
    </location>
</feature>
<proteinExistence type="inferred from homology"/>
<keyword evidence="3" id="KW-0012">Acyltransferase</keyword>
<dbReference type="Gene3D" id="3.40.47.10">
    <property type="match status" value="1"/>
</dbReference>
<evidence type="ECO:0000256" key="2">
    <source>
        <dbReference type="ARBA" id="ARBA00022679"/>
    </source>
</evidence>
<dbReference type="GO" id="GO:0016746">
    <property type="term" value="F:acyltransferase activity"/>
    <property type="evidence" value="ECO:0007669"/>
    <property type="project" value="UniProtKB-KW"/>
</dbReference>
<dbReference type="InterPro" id="IPR016039">
    <property type="entry name" value="Thiolase-like"/>
</dbReference>
<evidence type="ECO:0000313" key="6">
    <source>
        <dbReference type="Proteomes" id="UP000308705"/>
    </source>
</evidence>
<keyword evidence="2 5" id="KW-0808">Transferase</keyword>
<accession>A0A4U3LS92</accession>
<comment type="similarity">
    <text evidence="1">Belongs to the thiolase-like superfamily. Thiolase family.</text>
</comment>